<organism evidence="1 2">
    <name type="scientific">Mytilus edulis</name>
    <name type="common">Blue mussel</name>
    <dbReference type="NCBI Taxonomy" id="6550"/>
    <lineage>
        <taxon>Eukaryota</taxon>
        <taxon>Metazoa</taxon>
        <taxon>Spiralia</taxon>
        <taxon>Lophotrochozoa</taxon>
        <taxon>Mollusca</taxon>
        <taxon>Bivalvia</taxon>
        <taxon>Autobranchia</taxon>
        <taxon>Pteriomorphia</taxon>
        <taxon>Mytilida</taxon>
        <taxon>Mytiloidea</taxon>
        <taxon>Mytilidae</taxon>
        <taxon>Mytilinae</taxon>
        <taxon>Mytilus</taxon>
    </lineage>
</organism>
<proteinExistence type="predicted"/>
<protein>
    <submittedName>
        <fullName evidence="1">Uncharacterized protein</fullName>
    </submittedName>
</protein>
<keyword evidence="2" id="KW-1185">Reference proteome</keyword>
<dbReference type="AlphaFoldDB" id="A0A8S3QE37"/>
<accession>A0A8S3QE37</accession>
<evidence type="ECO:0000313" key="1">
    <source>
        <dbReference type="EMBL" id="CAG2193468.1"/>
    </source>
</evidence>
<comment type="caution">
    <text evidence="1">The sequence shown here is derived from an EMBL/GenBank/DDBJ whole genome shotgun (WGS) entry which is preliminary data.</text>
</comment>
<name>A0A8S3QE37_MYTED</name>
<reference evidence="1" key="1">
    <citation type="submission" date="2021-03" db="EMBL/GenBank/DDBJ databases">
        <authorList>
            <person name="Bekaert M."/>
        </authorList>
    </citation>
    <scope>NUCLEOTIDE SEQUENCE</scope>
</reference>
<sequence>MRDDWLIHRLISILVKRLKFTSRDNLTGEVNNFIKKYGCDTFVKDFNKKLAEWLKSEKNAVNCEWDVICQFIRPKRFNIEIGTIEISIEDSWLIQRLIKELTKYTEFESGADRTRNVNGYIKKYGCEQFVKHFNERLKEWILKNMESFDWSLFTTFVRPQSWSYDLKKESALMMKLLACI</sequence>
<dbReference type="EMBL" id="CAJPWZ010000460">
    <property type="protein sequence ID" value="CAG2193468.1"/>
    <property type="molecule type" value="Genomic_DNA"/>
</dbReference>
<evidence type="ECO:0000313" key="2">
    <source>
        <dbReference type="Proteomes" id="UP000683360"/>
    </source>
</evidence>
<dbReference type="Proteomes" id="UP000683360">
    <property type="component" value="Unassembled WGS sequence"/>
</dbReference>
<gene>
    <name evidence="1" type="ORF">MEDL_8668</name>
</gene>